<dbReference type="EMBL" id="JARIHO010000077">
    <property type="protein sequence ID" value="KAJ7310789.1"/>
    <property type="molecule type" value="Genomic_DNA"/>
</dbReference>
<dbReference type="AlphaFoldDB" id="A0AAD6Z769"/>
<keyword evidence="2" id="KW-1185">Reference proteome</keyword>
<dbReference type="Proteomes" id="UP001218218">
    <property type="component" value="Unassembled WGS sequence"/>
</dbReference>
<organism evidence="1 2">
    <name type="scientific">Mycena albidolilacea</name>
    <dbReference type="NCBI Taxonomy" id="1033008"/>
    <lineage>
        <taxon>Eukaryota</taxon>
        <taxon>Fungi</taxon>
        <taxon>Dikarya</taxon>
        <taxon>Basidiomycota</taxon>
        <taxon>Agaricomycotina</taxon>
        <taxon>Agaricomycetes</taxon>
        <taxon>Agaricomycetidae</taxon>
        <taxon>Agaricales</taxon>
        <taxon>Marasmiineae</taxon>
        <taxon>Mycenaceae</taxon>
        <taxon>Mycena</taxon>
    </lineage>
</organism>
<comment type="caution">
    <text evidence="1">The sequence shown here is derived from an EMBL/GenBank/DDBJ whole genome shotgun (WGS) entry which is preliminary data.</text>
</comment>
<evidence type="ECO:0000313" key="2">
    <source>
        <dbReference type="Proteomes" id="UP001218218"/>
    </source>
</evidence>
<protein>
    <submittedName>
        <fullName evidence="1">Uncharacterized protein</fullName>
    </submittedName>
</protein>
<sequence>SAHPDVVEEITAQLADLRGAGAPLSIATVRCVIIAIIRDRAPEVFDHRFKDGSSFRVSDSFCRSFLDRTLAWSLRKGTKAAQKLPANA</sequence>
<evidence type="ECO:0000313" key="1">
    <source>
        <dbReference type="EMBL" id="KAJ7310789.1"/>
    </source>
</evidence>
<proteinExistence type="predicted"/>
<name>A0AAD6Z769_9AGAR</name>
<feature type="non-terminal residue" evidence="1">
    <location>
        <position position="88"/>
    </location>
</feature>
<feature type="non-terminal residue" evidence="1">
    <location>
        <position position="1"/>
    </location>
</feature>
<accession>A0AAD6Z769</accession>
<reference evidence="1" key="1">
    <citation type="submission" date="2023-03" db="EMBL/GenBank/DDBJ databases">
        <title>Massive genome expansion in bonnet fungi (Mycena s.s.) driven by repeated elements and novel gene families across ecological guilds.</title>
        <authorList>
            <consortium name="Lawrence Berkeley National Laboratory"/>
            <person name="Harder C.B."/>
            <person name="Miyauchi S."/>
            <person name="Viragh M."/>
            <person name="Kuo A."/>
            <person name="Thoen E."/>
            <person name="Andreopoulos B."/>
            <person name="Lu D."/>
            <person name="Skrede I."/>
            <person name="Drula E."/>
            <person name="Henrissat B."/>
            <person name="Morin E."/>
            <person name="Kohler A."/>
            <person name="Barry K."/>
            <person name="LaButti K."/>
            <person name="Morin E."/>
            <person name="Salamov A."/>
            <person name="Lipzen A."/>
            <person name="Mereny Z."/>
            <person name="Hegedus B."/>
            <person name="Baldrian P."/>
            <person name="Stursova M."/>
            <person name="Weitz H."/>
            <person name="Taylor A."/>
            <person name="Grigoriev I.V."/>
            <person name="Nagy L.G."/>
            <person name="Martin F."/>
            <person name="Kauserud H."/>
        </authorList>
    </citation>
    <scope>NUCLEOTIDE SEQUENCE</scope>
    <source>
        <strain evidence="1">CBHHK002</strain>
    </source>
</reference>
<gene>
    <name evidence="1" type="ORF">DFH08DRAFT_628883</name>
</gene>